<feature type="region of interest" description="Disordered" evidence="1">
    <location>
        <begin position="1"/>
        <end position="54"/>
    </location>
</feature>
<organism evidence="3 4">
    <name type="scientific">Polarella glacialis</name>
    <name type="common">Dinoflagellate</name>
    <dbReference type="NCBI Taxonomy" id="89957"/>
    <lineage>
        <taxon>Eukaryota</taxon>
        <taxon>Sar</taxon>
        <taxon>Alveolata</taxon>
        <taxon>Dinophyceae</taxon>
        <taxon>Suessiales</taxon>
        <taxon>Suessiaceae</taxon>
        <taxon>Polarella</taxon>
    </lineage>
</organism>
<evidence type="ECO:0000313" key="5">
    <source>
        <dbReference type="Proteomes" id="UP000654075"/>
    </source>
</evidence>
<comment type="caution">
    <text evidence="3">The sequence shown here is derived from an EMBL/GenBank/DDBJ whole genome shotgun (WGS) entry which is preliminary data.</text>
</comment>
<keyword evidence="5" id="KW-1185">Reference proteome</keyword>
<dbReference type="Proteomes" id="UP000626109">
    <property type="component" value="Unassembled WGS sequence"/>
</dbReference>
<dbReference type="EMBL" id="CAJNNW010000046">
    <property type="protein sequence ID" value="CAE8622618.1"/>
    <property type="molecule type" value="Genomic_DNA"/>
</dbReference>
<evidence type="ECO:0000256" key="1">
    <source>
        <dbReference type="SAM" id="MobiDB-lite"/>
    </source>
</evidence>
<evidence type="ECO:0000313" key="4">
    <source>
        <dbReference type="Proteomes" id="UP000626109"/>
    </source>
</evidence>
<evidence type="ECO:0000313" key="3">
    <source>
        <dbReference type="EMBL" id="CAE8622618.1"/>
    </source>
</evidence>
<dbReference type="AlphaFoldDB" id="A0A813GCG6"/>
<evidence type="ECO:0000313" key="2">
    <source>
        <dbReference type="EMBL" id="CAE8583811.1"/>
    </source>
</evidence>
<name>A0A813GCG6_POLGL</name>
<dbReference type="EMBL" id="CAJNNV010000890">
    <property type="protein sequence ID" value="CAE8583811.1"/>
    <property type="molecule type" value="Genomic_DNA"/>
</dbReference>
<sequence>MTTAAGKLVKGQQQPQEQQPTTTTTTAGLKRKQEVQLVKADSKRSVAAVPGAEEESDCERLKGRVFKNFKTACDHYGFPGSHQVGSYGPKGEGITRTYSNATAGKDKVLNGRRQMLYRLKDDAVRAQFAVNRELKKPVRVFRKVSDGVLDLGLFVVESFVLAGEDDHAAQFGAEFVRFTKASD</sequence>
<proteinExistence type="predicted"/>
<accession>A0A813GCG6</accession>
<protein>
    <submittedName>
        <fullName evidence="3">Uncharacterized protein</fullName>
    </submittedName>
</protein>
<reference evidence="3" key="1">
    <citation type="submission" date="2021-02" db="EMBL/GenBank/DDBJ databases">
        <authorList>
            <person name="Dougan E. K."/>
            <person name="Rhodes N."/>
            <person name="Thang M."/>
            <person name="Chan C."/>
        </authorList>
    </citation>
    <scope>NUCLEOTIDE SEQUENCE</scope>
</reference>
<feature type="compositionally biased region" description="Low complexity" evidence="1">
    <location>
        <begin position="12"/>
        <end position="26"/>
    </location>
</feature>
<dbReference type="Proteomes" id="UP000654075">
    <property type="component" value="Unassembled WGS sequence"/>
</dbReference>
<gene>
    <name evidence="2" type="ORF">PGLA1383_LOCUS2761</name>
    <name evidence="3" type="ORF">PGLA2088_LOCUS69</name>
</gene>